<evidence type="ECO:0000256" key="2">
    <source>
        <dbReference type="ARBA" id="ARBA00005751"/>
    </source>
</evidence>
<feature type="transmembrane region" description="Helical" evidence="10">
    <location>
        <begin position="397"/>
        <end position="418"/>
    </location>
</feature>
<keyword evidence="7 10" id="KW-0811">Translocation</keyword>
<dbReference type="GO" id="GO:0005886">
    <property type="term" value="C:plasma membrane"/>
    <property type="evidence" value="ECO:0007669"/>
    <property type="project" value="UniProtKB-SubCell"/>
</dbReference>
<comment type="function">
    <text evidence="10 11">The central subunit of the protein translocation channel SecYEG. Consists of two halves formed by TMs 1-5 and 6-10. These two domains form a lateral gate at the front which open onto the bilayer between TMs 2 and 7, and are clamped together by SecE at the back. The channel is closed by both a pore ring composed of hydrophobic SecY resides and a short helix (helix 2A) on the extracellular side of the membrane which forms a plug. The plug probably moves laterally to allow the channel to open. The ring and the pore may move independently.</text>
</comment>
<evidence type="ECO:0000256" key="12">
    <source>
        <dbReference type="RuleBase" id="RU003484"/>
    </source>
</evidence>
<evidence type="ECO:0000256" key="4">
    <source>
        <dbReference type="ARBA" id="ARBA00022692"/>
    </source>
</evidence>
<feature type="transmembrane region" description="Helical" evidence="10">
    <location>
        <begin position="189"/>
        <end position="206"/>
    </location>
</feature>
<comment type="caution">
    <text evidence="14">The sequence shown here is derived from an EMBL/GenBank/DDBJ whole genome shotgun (WGS) entry which is preliminary data.</text>
</comment>
<dbReference type="GO" id="GO:0065002">
    <property type="term" value="P:intracellular protein transmembrane transport"/>
    <property type="evidence" value="ECO:0007669"/>
    <property type="project" value="UniProtKB-UniRule"/>
</dbReference>
<keyword evidence="6 10" id="KW-1133">Transmembrane helix</keyword>
<evidence type="ECO:0000256" key="8">
    <source>
        <dbReference type="ARBA" id="ARBA00023136"/>
    </source>
</evidence>
<reference evidence="14" key="2">
    <citation type="journal article" date="2021" name="PeerJ">
        <title>Extensive microbial diversity within the chicken gut microbiome revealed by metagenomics and culture.</title>
        <authorList>
            <person name="Gilroy R."/>
            <person name="Ravi A."/>
            <person name="Getino M."/>
            <person name="Pursley I."/>
            <person name="Horton D.L."/>
            <person name="Alikhan N.F."/>
            <person name="Baker D."/>
            <person name="Gharbi K."/>
            <person name="Hall N."/>
            <person name="Watson M."/>
            <person name="Adriaenssens E.M."/>
            <person name="Foster-Nyarko E."/>
            <person name="Jarju S."/>
            <person name="Secka A."/>
            <person name="Antonio M."/>
            <person name="Oren A."/>
            <person name="Chaudhuri R.R."/>
            <person name="La Ragione R."/>
            <person name="Hildebrand F."/>
            <person name="Pallen M.J."/>
        </authorList>
    </citation>
    <scope>NUCLEOTIDE SEQUENCE</scope>
    <source>
        <strain evidence="14">D5-748</strain>
    </source>
</reference>
<evidence type="ECO:0000256" key="11">
    <source>
        <dbReference type="RuleBase" id="RU000537"/>
    </source>
</evidence>
<dbReference type="PANTHER" id="PTHR10906">
    <property type="entry name" value="SECY/SEC61-ALPHA FAMILY MEMBER"/>
    <property type="match status" value="1"/>
</dbReference>
<evidence type="ECO:0000313" key="14">
    <source>
        <dbReference type="EMBL" id="MBO8446082.1"/>
    </source>
</evidence>
<dbReference type="GO" id="GO:0006605">
    <property type="term" value="P:protein targeting"/>
    <property type="evidence" value="ECO:0007669"/>
    <property type="project" value="UniProtKB-UniRule"/>
</dbReference>
<dbReference type="EMBL" id="JADIMO010000137">
    <property type="protein sequence ID" value="MBO8446082.1"/>
    <property type="molecule type" value="Genomic_DNA"/>
</dbReference>
<dbReference type="Gene3D" id="1.10.3370.10">
    <property type="entry name" value="SecY subunit domain"/>
    <property type="match status" value="1"/>
</dbReference>
<feature type="transmembrane region" description="Helical" evidence="10">
    <location>
        <begin position="157"/>
        <end position="177"/>
    </location>
</feature>
<protein>
    <recommendedName>
        <fullName evidence="9 10">Protein translocase subunit SecY</fullName>
    </recommendedName>
</protein>
<dbReference type="HAMAP" id="MF_01465">
    <property type="entry name" value="SecY"/>
    <property type="match status" value="1"/>
</dbReference>
<dbReference type="InterPro" id="IPR023201">
    <property type="entry name" value="SecY_dom_sf"/>
</dbReference>
<comment type="similarity">
    <text evidence="2 10 13">Belongs to the SecY/SEC61-alpha family.</text>
</comment>
<keyword evidence="4 10" id="KW-0812">Transmembrane</keyword>
<organism evidence="14 15">
    <name type="scientific">Candidatus Cryptobacteroides merdavium</name>
    <dbReference type="NCBI Taxonomy" id="2840769"/>
    <lineage>
        <taxon>Bacteria</taxon>
        <taxon>Pseudomonadati</taxon>
        <taxon>Bacteroidota</taxon>
        <taxon>Bacteroidia</taxon>
        <taxon>Bacteroidales</taxon>
        <taxon>Candidatus Cryptobacteroides</taxon>
    </lineage>
</organism>
<gene>
    <name evidence="10 14" type="primary">secY</name>
    <name evidence="14" type="ORF">IAC23_10400</name>
</gene>
<proteinExistence type="inferred from homology"/>
<evidence type="ECO:0000256" key="9">
    <source>
        <dbReference type="ARBA" id="ARBA00039733"/>
    </source>
</evidence>
<name>A0A9D9EDP4_9BACT</name>
<dbReference type="AlphaFoldDB" id="A0A9D9EDP4"/>
<feature type="transmembrane region" description="Helical" evidence="10">
    <location>
        <begin position="371"/>
        <end position="391"/>
    </location>
</feature>
<dbReference type="InterPro" id="IPR030659">
    <property type="entry name" value="SecY_CS"/>
</dbReference>
<feature type="transmembrane region" description="Helical" evidence="10">
    <location>
        <begin position="75"/>
        <end position="100"/>
    </location>
</feature>
<dbReference type="NCBIfam" id="TIGR00967">
    <property type="entry name" value="3a0501s007"/>
    <property type="match status" value="1"/>
</dbReference>
<comment type="subcellular location">
    <subcellularLocation>
        <location evidence="10">Cell membrane</location>
        <topology evidence="10">Multi-pass membrane protein</topology>
    </subcellularLocation>
    <subcellularLocation>
        <location evidence="1 12">Membrane</location>
        <topology evidence="1 12">Multi-pass membrane protein</topology>
    </subcellularLocation>
</comment>
<keyword evidence="10" id="KW-1003">Cell membrane</keyword>
<dbReference type="GO" id="GO:0043952">
    <property type="term" value="P:protein transport by the Sec complex"/>
    <property type="evidence" value="ECO:0007669"/>
    <property type="project" value="UniProtKB-UniRule"/>
</dbReference>
<dbReference type="PIRSF" id="PIRSF004557">
    <property type="entry name" value="SecY"/>
    <property type="match status" value="1"/>
</dbReference>
<dbReference type="FunFam" id="1.10.3370.10:FF:000001">
    <property type="entry name" value="Preprotein translocase subunit SecY"/>
    <property type="match status" value="1"/>
</dbReference>
<sequence length="445" mass="49082">MKKFIQTIKNIFKIEELRKRIGYTLLLLMVYRLGSFIVLPGIDSTMLANLQDNASTGLVGLLNMFSGGAFGNASIFALGVMPYISASIVIQLLGVFVPYFKKLQMEGESGRRKMNQLTRYLTIAILCIQGPAYMASLHSQIPEEAFLAINRLGWSNFMFNLVSTVILIGGTMFVMWLGERITDRGIGNGISLIIMVGIIARLPYALTAEIGEKVNSTAGGLLLLVVELIILFFVFVAAIALVQATRRVPVQYAKRVVGNKQYGGARQYIPIKINAAGVMPIIFAQALMLFPLIFSKFDATRGFAAVMSNYTGFWYNFVFFFLVVVFTYFYTAVTVNPTMMSEDMKKNGGFIPGVKPGKKTAEYLDTIMSRVTFPGSVFLGLIAILPAFAMLCGVNNQFASFYGGTSLLILVGVVLDTLQQIESHLLMRHYDGLMKTGRLKGRSGM</sequence>
<feature type="transmembrane region" description="Helical" evidence="10">
    <location>
        <begin position="218"/>
        <end position="242"/>
    </location>
</feature>
<feature type="transmembrane region" description="Helical" evidence="10">
    <location>
        <begin position="314"/>
        <end position="335"/>
    </location>
</feature>
<feature type="transmembrane region" description="Helical" evidence="10">
    <location>
        <begin position="273"/>
        <end position="294"/>
    </location>
</feature>
<feature type="transmembrane region" description="Helical" evidence="10">
    <location>
        <begin position="120"/>
        <end position="137"/>
    </location>
</feature>
<dbReference type="SUPFAM" id="SSF103491">
    <property type="entry name" value="Preprotein translocase SecY subunit"/>
    <property type="match status" value="1"/>
</dbReference>
<keyword evidence="8 10" id="KW-0472">Membrane</keyword>
<evidence type="ECO:0000256" key="13">
    <source>
        <dbReference type="RuleBase" id="RU004349"/>
    </source>
</evidence>
<dbReference type="PROSITE" id="PS00755">
    <property type="entry name" value="SECY_1"/>
    <property type="match status" value="1"/>
</dbReference>
<keyword evidence="3 10" id="KW-0813">Transport</keyword>
<dbReference type="PRINTS" id="PR00303">
    <property type="entry name" value="SECYTRNLCASE"/>
</dbReference>
<dbReference type="Pfam" id="PF00344">
    <property type="entry name" value="SecY"/>
    <property type="match status" value="1"/>
</dbReference>
<evidence type="ECO:0000256" key="5">
    <source>
        <dbReference type="ARBA" id="ARBA00022927"/>
    </source>
</evidence>
<evidence type="ECO:0000256" key="7">
    <source>
        <dbReference type="ARBA" id="ARBA00023010"/>
    </source>
</evidence>
<reference evidence="14" key="1">
    <citation type="submission" date="2020-10" db="EMBL/GenBank/DDBJ databases">
        <authorList>
            <person name="Gilroy R."/>
        </authorList>
    </citation>
    <scope>NUCLEOTIDE SEQUENCE</scope>
    <source>
        <strain evidence="14">D5-748</strain>
    </source>
</reference>
<dbReference type="InterPro" id="IPR002208">
    <property type="entry name" value="SecY/SEC61-alpha"/>
</dbReference>
<feature type="transmembrane region" description="Helical" evidence="10">
    <location>
        <begin position="21"/>
        <end position="42"/>
    </location>
</feature>
<evidence type="ECO:0000256" key="10">
    <source>
        <dbReference type="HAMAP-Rule" id="MF_01465"/>
    </source>
</evidence>
<dbReference type="InterPro" id="IPR026593">
    <property type="entry name" value="SecY"/>
</dbReference>
<evidence type="ECO:0000256" key="1">
    <source>
        <dbReference type="ARBA" id="ARBA00004141"/>
    </source>
</evidence>
<accession>A0A9D9EDP4</accession>
<evidence type="ECO:0000256" key="6">
    <source>
        <dbReference type="ARBA" id="ARBA00022989"/>
    </source>
</evidence>
<evidence type="ECO:0000256" key="3">
    <source>
        <dbReference type="ARBA" id="ARBA00022448"/>
    </source>
</evidence>
<evidence type="ECO:0000313" key="15">
    <source>
        <dbReference type="Proteomes" id="UP000823619"/>
    </source>
</evidence>
<keyword evidence="5 10" id="KW-0653">Protein transport</keyword>
<dbReference type="PROSITE" id="PS00756">
    <property type="entry name" value="SECY_2"/>
    <property type="match status" value="1"/>
</dbReference>
<dbReference type="Proteomes" id="UP000823619">
    <property type="component" value="Unassembled WGS sequence"/>
</dbReference>
<comment type="subunit">
    <text evidence="10">Component of the Sec protein translocase complex. Heterotrimer consisting of SecY, SecE and SecG subunits. The heterotrimers can form oligomers, although 1 heterotrimer is thought to be able to translocate proteins. Interacts with the ribosome. Interacts with SecDF, and other proteins may be involved. Interacts with SecA.</text>
</comment>